<keyword evidence="8" id="KW-0547">Nucleotide-binding</keyword>
<dbReference type="PROSITE" id="PS51374">
    <property type="entry name" value="NDPK_LIKE"/>
    <property type="match status" value="1"/>
</dbReference>
<dbReference type="FunFam" id="3.30.70.141:FF:000017">
    <property type="entry name" value="Nucleoside diphosphate kinase"/>
    <property type="match status" value="1"/>
</dbReference>
<sequence length="112" mass="12423">MQISEGLARQLYAVHQGKPFFEGLVKYLSSAPILVMVWEAEGVIDMARKMMGATFGYEAEPGTIRGDFSSSRGYNLIHGSDSPKSAEQEINLFFNPDEIINYKLADADWLSG</sequence>
<dbReference type="SMART" id="SM00562">
    <property type="entry name" value="NDK"/>
    <property type="match status" value="1"/>
</dbReference>
<dbReference type="InterPro" id="IPR034907">
    <property type="entry name" value="NDK-like_dom"/>
</dbReference>
<comment type="subcellular location">
    <subcellularLocation>
        <location evidence="3">Mitochondrion intermembrane space</location>
    </subcellularLocation>
    <subcellularLocation>
        <location evidence="2">Mitochondrion matrix</location>
    </subcellularLocation>
</comment>
<keyword evidence="11" id="KW-0460">Magnesium</keyword>
<evidence type="ECO:0000313" key="14">
    <source>
        <dbReference type="EMBL" id="GAI45203.1"/>
    </source>
</evidence>
<evidence type="ECO:0000256" key="5">
    <source>
        <dbReference type="ARBA" id="ARBA00012966"/>
    </source>
</evidence>
<dbReference type="SUPFAM" id="SSF54919">
    <property type="entry name" value="Nucleoside diphosphate kinase, NDK"/>
    <property type="match status" value="1"/>
</dbReference>
<dbReference type="EC" id="2.7.4.6" evidence="5"/>
<evidence type="ECO:0000256" key="9">
    <source>
        <dbReference type="ARBA" id="ARBA00022777"/>
    </source>
</evidence>
<protein>
    <recommendedName>
        <fullName evidence="5">nucleoside-diphosphate kinase</fullName>
        <ecNumber evidence="5">2.7.4.6</ecNumber>
    </recommendedName>
</protein>
<reference evidence="14" key="1">
    <citation type="journal article" date="2014" name="Front. Microbiol.">
        <title>High frequency of phylogenetically diverse reductive dehalogenase-homologous genes in deep subseafloor sedimentary metagenomes.</title>
        <authorList>
            <person name="Kawai M."/>
            <person name="Futagami T."/>
            <person name="Toyoda A."/>
            <person name="Takaki Y."/>
            <person name="Nishi S."/>
            <person name="Hori S."/>
            <person name="Arai W."/>
            <person name="Tsubouchi T."/>
            <person name="Morono Y."/>
            <person name="Uchiyama I."/>
            <person name="Ito T."/>
            <person name="Fujiyama A."/>
            <person name="Inagaki F."/>
            <person name="Takami H."/>
        </authorList>
    </citation>
    <scope>NUCLEOTIDE SEQUENCE</scope>
    <source>
        <strain evidence="14">Expedition CK06-06</strain>
    </source>
</reference>
<keyword evidence="12" id="KW-0546">Nucleotide metabolism</keyword>
<dbReference type="EMBL" id="BARV01028176">
    <property type="protein sequence ID" value="GAI45203.1"/>
    <property type="molecule type" value="Genomic_DNA"/>
</dbReference>
<evidence type="ECO:0000259" key="13">
    <source>
        <dbReference type="SMART" id="SM00562"/>
    </source>
</evidence>
<dbReference type="GO" id="GO:0046872">
    <property type="term" value="F:metal ion binding"/>
    <property type="evidence" value="ECO:0007669"/>
    <property type="project" value="UniProtKB-KW"/>
</dbReference>
<dbReference type="AlphaFoldDB" id="X1NNL8"/>
<accession>X1NNL8</accession>
<evidence type="ECO:0000256" key="2">
    <source>
        <dbReference type="ARBA" id="ARBA00004305"/>
    </source>
</evidence>
<evidence type="ECO:0000256" key="1">
    <source>
        <dbReference type="ARBA" id="ARBA00001946"/>
    </source>
</evidence>
<dbReference type="PRINTS" id="PR01243">
    <property type="entry name" value="NUCDPKINASE"/>
</dbReference>
<comment type="caution">
    <text evidence="14">The sequence shown here is derived from an EMBL/GenBank/DDBJ whole genome shotgun (WGS) entry which is preliminary data.</text>
</comment>
<dbReference type="InterPro" id="IPR001564">
    <property type="entry name" value="Nucleoside_diP_kinase"/>
</dbReference>
<evidence type="ECO:0000256" key="4">
    <source>
        <dbReference type="ARBA" id="ARBA00008142"/>
    </source>
</evidence>
<dbReference type="PANTHER" id="PTHR11349">
    <property type="entry name" value="NUCLEOSIDE DIPHOSPHATE KINASE"/>
    <property type="match status" value="1"/>
</dbReference>
<keyword evidence="10" id="KW-0067">ATP-binding</keyword>
<dbReference type="GO" id="GO:0004550">
    <property type="term" value="F:nucleoside diphosphate kinase activity"/>
    <property type="evidence" value="ECO:0007669"/>
    <property type="project" value="UniProtKB-EC"/>
</dbReference>
<feature type="non-terminal residue" evidence="14">
    <location>
        <position position="112"/>
    </location>
</feature>
<keyword evidence="7" id="KW-0479">Metal-binding</keyword>
<dbReference type="GO" id="GO:0006183">
    <property type="term" value="P:GTP biosynthetic process"/>
    <property type="evidence" value="ECO:0007669"/>
    <property type="project" value="InterPro"/>
</dbReference>
<dbReference type="CDD" id="cd04413">
    <property type="entry name" value="NDPk_I"/>
    <property type="match status" value="1"/>
</dbReference>
<proteinExistence type="inferred from homology"/>
<keyword evidence="9" id="KW-0418">Kinase</keyword>
<keyword evidence="6" id="KW-0808">Transferase</keyword>
<dbReference type="GO" id="GO:0006241">
    <property type="term" value="P:CTP biosynthetic process"/>
    <property type="evidence" value="ECO:0007669"/>
    <property type="project" value="InterPro"/>
</dbReference>
<evidence type="ECO:0000256" key="3">
    <source>
        <dbReference type="ARBA" id="ARBA00004569"/>
    </source>
</evidence>
<evidence type="ECO:0000256" key="10">
    <source>
        <dbReference type="ARBA" id="ARBA00022840"/>
    </source>
</evidence>
<dbReference type="InterPro" id="IPR023005">
    <property type="entry name" value="Nucleoside_diP_kinase_AS"/>
</dbReference>
<organism evidence="14">
    <name type="scientific">marine sediment metagenome</name>
    <dbReference type="NCBI Taxonomy" id="412755"/>
    <lineage>
        <taxon>unclassified sequences</taxon>
        <taxon>metagenomes</taxon>
        <taxon>ecological metagenomes</taxon>
    </lineage>
</organism>
<evidence type="ECO:0000256" key="11">
    <source>
        <dbReference type="ARBA" id="ARBA00022842"/>
    </source>
</evidence>
<dbReference type="Pfam" id="PF00334">
    <property type="entry name" value="NDK"/>
    <property type="match status" value="1"/>
</dbReference>
<evidence type="ECO:0000256" key="7">
    <source>
        <dbReference type="ARBA" id="ARBA00022723"/>
    </source>
</evidence>
<comment type="cofactor">
    <cofactor evidence="1">
        <name>Mg(2+)</name>
        <dbReference type="ChEBI" id="CHEBI:18420"/>
    </cofactor>
</comment>
<dbReference type="PROSITE" id="PS00469">
    <property type="entry name" value="NDPK"/>
    <property type="match status" value="1"/>
</dbReference>
<gene>
    <name evidence="14" type="ORF">S06H3_45173</name>
</gene>
<feature type="domain" description="Nucleoside diphosphate kinase-like" evidence="13">
    <location>
        <begin position="1"/>
        <end position="101"/>
    </location>
</feature>
<dbReference type="GO" id="GO:0005759">
    <property type="term" value="C:mitochondrial matrix"/>
    <property type="evidence" value="ECO:0007669"/>
    <property type="project" value="UniProtKB-SubCell"/>
</dbReference>
<evidence type="ECO:0000256" key="8">
    <source>
        <dbReference type="ARBA" id="ARBA00022741"/>
    </source>
</evidence>
<dbReference type="InterPro" id="IPR036850">
    <property type="entry name" value="NDK-like_dom_sf"/>
</dbReference>
<dbReference type="GO" id="GO:0006228">
    <property type="term" value="P:UTP biosynthetic process"/>
    <property type="evidence" value="ECO:0007669"/>
    <property type="project" value="InterPro"/>
</dbReference>
<evidence type="ECO:0000256" key="12">
    <source>
        <dbReference type="ARBA" id="ARBA00023080"/>
    </source>
</evidence>
<evidence type="ECO:0000256" key="6">
    <source>
        <dbReference type="ARBA" id="ARBA00022679"/>
    </source>
</evidence>
<dbReference type="GO" id="GO:0005524">
    <property type="term" value="F:ATP binding"/>
    <property type="evidence" value="ECO:0007669"/>
    <property type="project" value="UniProtKB-KW"/>
</dbReference>
<name>X1NNL8_9ZZZZ</name>
<dbReference type="Gene3D" id="3.30.70.141">
    <property type="entry name" value="Nucleoside diphosphate kinase-like domain"/>
    <property type="match status" value="1"/>
</dbReference>
<comment type="similarity">
    <text evidence="4">Belongs to the NDK family.</text>
</comment>
<dbReference type="GO" id="GO:0005758">
    <property type="term" value="C:mitochondrial intermembrane space"/>
    <property type="evidence" value="ECO:0007669"/>
    <property type="project" value="UniProtKB-SubCell"/>
</dbReference>